<proteinExistence type="predicted"/>
<dbReference type="EnsemblPlants" id="OMERI02G17040.1">
    <property type="protein sequence ID" value="OMERI02G17040.1"/>
    <property type="gene ID" value="OMERI02G17040"/>
</dbReference>
<dbReference type="HOGENOM" id="CLU_2472822_0_0_1"/>
<dbReference type="AlphaFoldDB" id="A0A0E0CKP8"/>
<evidence type="ECO:0000313" key="1">
    <source>
        <dbReference type="EnsemblPlants" id="OMERI02G17040.1"/>
    </source>
</evidence>
<name>A0A0E0CKP8_9ORYZ</name>
<protein>
    <submittedName>
        <fullName evidence="1">Uncharacterized protein</fullName>
    </submittedName>
</protein>
<organism evidence="1">
    <name type="scientific">Oryza meridionalis</name>
    <dbReference type="NCBI Taxonomy" id="40149"/>
    <lineage>
        <taxon>Eukaryota</taxon>
        <taxon>Viridiplantae</taxon>
        <taxon>Streptophyta</taxon>
        <taxon>Embryophyta</taxon>
        <taxon>Tracheophyta</taxon>
        <taxon>Spermatophyta</taxon>
        <taxon>Magnoliopsida</taxon>
        <taxon>Liliopsida</taxon>
        <taxon>Poales</taxon>
        <taxon>Poaceae</taxon>
        <taxon>BOP clade</taxon>
        <taxon>Oryzoideae</taxon>
        <taxon>Oryzeae</taxon>
        <taxon>Oryzinae</taxon>
        <taxon>Oryza</taxon>
    </lineage>
</organism>
<keyword evidence="2" id="KW-1185">Reference proteome</keyword>
<reference evidence="1" key="2">
    <citation type="submission" date="2018-05" db="EMBL/GenBank/DDBJ databases">
        <title>OmerRS3 (Oryza meridionalis Reference Sequence Version 3).</title>
        <authorList>
            <person name="Zhang J."/>
            <person name="Kudrna D."/>
            <person name="Lee S."/>
            <person name="Talag J."/>
            <person name="Welchert J."/>
            <person name="Wing R.A."/>
        </authorList>
    </citation>
    <scope>NUCLEOTIDE SEQUENCE [LARGE SCALE GENOMIC DNA]</scope>
    <source>
        <strain evidence="1">cv. OR44</strain>
    </source>
</reference>
<dbReference type="eggNOG" id="KOG0504">
    <property type="taxonomic scope" value="Eukaryota"/>
</dbReference>
<dbReference type="Proteomes" id="UP000008021">
    <property type="component" value="Chromosome 2"/>
</dbReference>
<reference evidence="1" key="1">
    <citation type="submission" date="2015-04" db="UniProtKB">
        <authorList>
            <consortium name="EnsemblPlants"/>
        </authorList>
    </citation>
    <scope>IDENTIFICATION</scope>
</reference>
<dbReference type="Gramene" id="OMERI02G17040.1">
    <property type="protein sequence ID" value="OMERI02G17040.1"/>
    <property type="gene ID" value="OMERI02G17040"/>
</dbReference>
<sequence length="88" mass="9643">MKQGLREQQQQMQQTPKPRLQGWSLYGIAIKAAIVHLKHDGVGSVVSFGGHEGLGHRGMAWHVSGVLVLGSRSSRWTSTPLTIQESVK</sequence>
<accession>A0A0E0CKP8</accession>
<evidence type="ECO:0000313" key="2">
    <source>
        <dbReference type="Proteomes" id="UP000008021"/>
    </source>
</evidence>